<evidence type="ECO:0000256" key="3">
    <source>
        <dbReference type="ARBA" id="ARBA00022475"/>
    </source>
</evidence>
<feature type="domain" description="ABC transmembrane type-1" evidence="11">
    <location>
        <begin position="15"/>
        <end position="297"/>
    </location>
</feature>
<feature type="transmembrane region" description="Helical" evidence="9">
    <location>
        <begin position="132"/>
        <end position="150"/>
    </location>
</feature>
<dbReference type="Proteomes" id="UP000011758">
    <property type="component" value="Unassembled WGS sequence"/>
</dbReference>
<dbReference type="PROSITE" id="PS50893">
    <property type="entry name" value="ABC_TRANSPORTER_2"/>
    <property type="match status" value="1"/>
</dbReference>
<dbReference type="eggNOG" id="COG1132">
    <property type="taxonomic scope" value="Bacteria"/>
</dbReference>
<keyword evidence="2" id="KW-0813">Transport</keyword>
<dbReference type="Gene3D" id="3.40.50.300">
    <property type="entry name" value="P-loop containing nucleotide triphosphate hydrolases"/>
    <property type="match status" value="1"/>
</dbReference>
<dbReference type="SUPFAM" id="SSF52540">
    <property type="entry name" value="P-loop containing nucleoside triphosphate hydrolases"/>
    <property type="match status" value="1"/>
</dbReference>
<dbReference type="RefSeq" id="WP_004801324.1">
    <property type="nucleotide sequence ID" value="NZ_KB446646.1"/>
</dbReference>
<evidence type="ECO:0000259" key="10">
    <source>
        <dbReference type="PROSITE" id="PS50893"/>
    </source>
</evidence>
<dbReference type="InterPro" id="IPR039421">
    <property type="entry name" value="Type_1_exporter"/>
</dbReference>
<dbReference type="AlphaFoldDB" id="M2PAV1"/>
<comment type="subcellular location">
    <subcellularLocation>
        <location evidence="1">Cell membrane</location>
        <topology evidence="1">Multi-pass membrane protein</topology>
    </subcellularLocation>
</comment>
<evidence type="ECO:0000313" key="12">
    <source>
        <dbReference type="EMBL" id="EMD17477.1"/>
    </source>
</evidence>
<dbReference type="BioCyc" id="ECAT999415-HMP:GTTI-274-MONOMER"/>
<keyword evidence="5" id="KW-0547">Nucleotide-binding</keyword>
<dbReference type="InterPro" id="IPR003593">
    <property type="entry name" value="AAA+_ATPase"/>
</dbReference>
<evidence type="ECO:0000256" key="1">
    <source>
        <dbReference type="ARBA" id="ARBA00004651"/>
    </source>
</evidence>
<keyword evidence="4 9" id="KW-0812">Transmembrane</keyword>
<gene>
    <name evidence="12" type="ORF">HMPREF9943_00264</name>
</gene>
<dbReference type="GO" id="GO:0016887">
    <property type="term" value="F:ATP hydrolysis activity"/>
    <property type="evidence" value="ECO:0007669"/>
    <property type="project" value="InterPro"/>
</dbReference>
<dbReference type="InterPro" id="IPR027417">
    <property type="entry name" value="P-loop_NTPase"/>
</dbReference>
<sequence length="569" mass="63829">MYWKKYIWSYRKQALLGFIFKLIEAFFELLIPLVVAHIIDDGITGHNTSYIIKMGLVMYALSLAGYCCAIVCQYYASLSSQGFGTLMRKEMFDRVNKYDYENLDDIGTPALITRISNDVNQLQLAVAMTIRLASRSPFIIIGSLIMSFTISVKIGIIFIFISFLLAFSIYFIMSRTQPIYIKIQKLLDKVSLITRENLAGIRVIRAFNKQSSEKKRFEDMTEKQKSLQLYSGNIASMLNPLTTVIVNTGIIIILLLGGRFVNDGSLTQGEVIALINYMNSILLSMYAFANVILIYIKAKASYVRVSEVLDTKPVIIEGHSSIPETYTTFLSFEDVSFSYPKGEALSHISFELSKNQTIGIIGGTGSGKSSLISLIPRFYDIDKGEIKIKDQNIKKYSYQSLRSMLALVPQNAVLFRGTIRDNLLWGNPNASDIDLIEALRISQSYDFVFSNKEGLETKIEASGKNISGGQRQRLTIARALVKKPELLILDDASSALDYATDAALRRDLKTLQTTVIIVSQRVSAIRNCDQILVLDHGHLAGKGTHHELIHSCRLYKEIVHSQTEGDINE</sequence>
<dbReference type="PATRIC" id="fig|999415.3.peg.266"/>
<keyword evidence="13" id="KW-1185">Reference proteome</keyword>
<evidence type="ECO:0000313" key="13">
    <source>
        <dbReference type="Proteomes" id="UP000011758"/>
    </source>
</evidence>
<feature type="domain" description="ABC transporter" evidence="10">
    <location>
        <begin position="330"/>
        <end position="561"/>
    </location>
</feature>
<feature type="transmembrane region" description="Helical" evidence="9">
    <location>
        <begin position="14"/>
        <end position="39"/>
    </location>
</feature>
<name>M2PAV1_9FIRM</name>
<keyword evidence="6" id="KW-0067">ATP-binding</keyword>
<dbReference type="Gene3D" id="1.20.1560.10">
    <property type="entry name" value="ABC transporter type 1, transmembrane domain"/>
    <property type="match status" value="1"/>
</dbReference>
<evidence type="ECO:0000256" key="9">
    <source>
        <dbReference type="SAM" id="Phobius"/>
    </source>
</evidence>
<dbReference type="PROSITE" id="PS50929">
    <property type="entry name" value="ABC_TM1F"/>
    <property type="match status" value="1"/>
</dbReference>
<evidence type="ECO:0000256" key="5">
    <source>
        <dbReference type="ARBA" id="ARBA00022741"/>
    </source>
</evidence>
<dbReference type="GO" id="GO:0005524">
    <property type="term" value="F:ATP binding"/>
    <property type="evidence" value="ECO:0007669"/>
    <property type="project" value="UniProtKB-KW"/>
</dbReference>
<dbReference type="Pfam" id="PF00664">
    <property type="entry name" value="ABC_membrane"/>
    <property type="match status" value="1"/>
</dbReference>
<accession>M2PAV1</accession>
<organism evidence="12 13">
    <name type="scientific">Eggerthia catenaformis OT 569 = DSM 20559</name>
    <dbReference type="NCBI Taxonomy" id="999415"/>
    <lineage>
        <taxon>Bacteria</taxon>
        <taxon>Bacillati</taxon>
        <taxon>Bacillota</taxon>
        <taxon>Erysipelotrichia</taxon>
        <taxon>Erysipelotrichales</taxon>
        <taxon>Coprobacillaceae</taxon>
        <taxon>Eggerthia</taxon>
    </lineage>
</organism>
<evidence type="ECO:0000256" key="4">
    <source>
        <dbReference type="ARBA" id="ARBA00022692"/>
    </source>
</evidence>
<keyword evidence="7 9" id="KW-1133">Transmembrane helix</keyword>
<evidence type="ECO:0000256" key="6">
    <source>
        <dbReference type="ARBA" id="ARBA00022840"/>
    </source>
</evidence>
<evidence type="ECO:0000256" key="8">
    <source>
        <dbReference type="ARBA" id="ARBA00023136"/>
    </source>
</evidence>
<dbReference type="OrthoDB" id="9762778at2"/>
<dbReference type="InterPro" id="IPR011527">
    <property type="entry name" value="ABC1_TM_dom"/>
</dbReference>
<comment type="caution">
    <text evidence="12">The sequence shown here is derived from an EMBL/GenBank/DDBJ whole genome shotgun (WGS) entry which is preliminary data.</text>
</comment>
<dbReference type="EMBL" id="AGEJ01000005">
    <property type="protein sequence ID" value="EMD17477.1"/>
    <property type="molecule type" value="Genomic_DNA"/>
</dbReference>
<dbReference type="GO" id="GO:0015421">
    <property type="term" value="F:ABC-type oligopeptide transporter activity"/>
    <property type="evidence" value="ECO:0007669"/>
    <property type="project" value="TreeGrafter"/>
</dbReference>
<dbReference type="CDD" id="cd18548">
    <property type="entry name" value="ABC_6TM_Tm287_like"/>
    <property type="match status" value="1"/>
</dbReference>
<dbReference type="SUPFAM" id="SSF90123">
    <property type="entry name" value="ABC transporter transmembrane region"/>
    <property type="match status" value="1"/>
</dbReference>
<evidence type="ECO:0000256" key="7">
    <source>
        <dbReference type="ARBA" id="ARBA00022989"/>
    </source>
</evidence>
<feature type="transmembrane region" description="Helical" evidence="9">
    <location>
        <begin position="51"/>
        <end position="76"/>
    </location>
</feature>
<feature type="transmembrane region" description="Helical" evidence="9">
    <location>
        <begin position="277"/>
        <end position="296"/>
    </location>
</feature>
<feature type="transmembrane region" description="Helical" evidence="9">
    <location>
        <begin position="234"/>
        <end position="257"/>
    </location>
</feature>
<evidence type="ECO:0000256" key="2">
    <source>
        <dbReference type="ARBA" id="ARBA00022448"/>
    </source>
</evidence>
<keyword evidence="8 9" id="KW-0472">Membrane</keyword>
<proteinExistence type="predicted"/>
<evidence type="ECO:0008006" key="14">
    <source>
        <dbReference type="Google" id="ProtNLM"/>
    </source>
</evidence>
<evidence type="ECO:0000259" key="11">
    <source>
        <dbReference type="PROSITE" id="PS50929"/>
    </source>
</evidence>
<dbReference type="PROSITE" id="PS00211">
    <property type="entry name" value="ABC_TRANSPORTER_1"/>
    <property type="match status" value="1"/>
</dbReference>
<dbReference type="InterPro" id="IPR003439">
    <property type="entry name" value="ABC_transporter-like_ATP-bd"/>
</dbReference>
<dbReference type="FunFam" id="3.40.50.300:FF:000221">
    <property type="entry name" value="Multidrug ABC transporter ATP-binding protein"/>
    <property type="match status" value="1"/>
</dbReference>
<protein>
    <recommendedName>
        <fullName evidence="14">ABC transporter domain-containing protein</fullName>
    </recommendedName>
</protein>
<dbReference type="PANTHER" id="PTHR43394:SF1">
    <property type="entry name" value="ATP-BINDING CASSETTE SUB-FAMILY B MEMBER 10, MITOCHONDRIAL"/>
    <property type="match status" value="1"/>
</dbReference>
<dbReference type="InterPro" id="IPR017871">
    <property type="entry name" value="ABC_transporter-like_CS"/>
</dbReference>
<dbReference type="PANTHER" id="PTHR43394">
    <property type="entry name" value="ATP-DEPENDENT PERMEASE MDL1, MITOCHONDRIAL"/>
    <property type="match status" value="1"/>
</dbReference>
<dbReference type="GO" id="GO:0005886">
    <property type="term" value="C:plasma membrane"/>
    <property type="evidence" value="ECO:0007669"/>
    <property type="project" value="UniProtKB-SubCell"/>
</dbReference>
<dbReference type="STRING" id="999415.HMPREF9943_00264"/>
<reference evidence="12 13" key="1">
    <citation type="submission" date="2013-02" db="EMBL/GenBank/DDBJ databases">
        <title>The Genome Sequence of Lactobacillus catenaformis F0143.</title>
        <authorList>
            <consortium name="The Broad Institute Genome Sequencing Platform"/>
            <person name="Earl A."/>
            <person name="Ward D."/>
            <person name="Feldgarden M."/>
            <person name="Gevers D."/>
            <person name="Izard J."/>
            <person name="Blanton J.M."/>
            <person name="Mathney J."/>
            <person name="Dewhirst F.E."/>
            <person name="Young S.K."/>
            <person name="Zeng Q."/>
            <person name="Gargeya S."/>
            <person name="Fitzgerald M."/>
            <person name="Haas B."/>
            <person name="Abouelleil A."/>
            <person name="Alvarado L."/>
            <person name="Arachchi H.M."/>
            <person name="Berlin A."/>
            <person name="Chapman S.B."/>
            <person name="Gearin G."/>
            <person name="Goldberg J."/>
            <person name="Griggs A."/>
            <person name="Gujja S."/>
            <person name="Hansen M."/>
            <person name="Heiman D."/>
            <person name="Howarth C."/>
            <person name="Larimer J."/>
            <person name="Lui A."/>
            <person name="MacDonald P.J.P."/>
            <person name="McCowen C."/>
            <person name="Montmayeur A."/>
            <person name="Murphy C."/>
            <person name="Neiman D."/>
            <person name="Pearson M."/>
            <person name="Priest M."/>
            <person name="Roberts A."/>
            <person name="Saif S."/>
            <person name="Shea T."/>
            <person name="Sisk P."/>
            <person name="Stolte C."/>
            <person name="Sykes S."/>
            <person name="Wortman J."/>
            <person name="Nusbaum C."/>
            <person name="Birren B."/>
        </authorList>
    </citation>
    <scope>NUCLEOTIDE SEQUENCE [LARGE SCALE GENOMIC DNA]</scope>
    <source>
        <strain evidence="12 13">OT 569</strain>
    </source>
</reference>
<feature type="transmembrane region" description="Helical" evidence="9">
    <location>
        <begin position="156"/>
        <end position="173"/>
    </location>
</feature>
<dbReference type="SMART" id="SM00382">
    <property type="entry name" value="AAA"/>
    <property type="match status" value="1"/>
</dbReference>
<dbReference type="InterPro" id="IPR036640">
    <property type="entry name" value="ABC1_TM_sf"/>
</dbReference>
<dbReference type="Pfam" id="PF00005">
    <property type="entry name" value="ABC_tran"/>
    <property type="match status" value="1"/>
</dbReference>
<keyword evidence="3" id="KW-1003">Cell membrane</keyword>